<dbReference type="AlphaFoldDB" id="A0AAE3J8Q8"/>
<evidence type="ECO:0000313" key="1">
    <source>
        <dbReference type="EMBL" id="MCC2191550.1"/>
    </source>
</evidence>
<comment type="caution">
    <text evidence="1">The sequence shown here is derived from an EMBL/GenBank/DDBJ whole genome shotgun (WGS) entry which is preliminary data.</text>
</comment>
<dbReference type="RefSeq" id="WP_227616368.1">
    <property type="nucleotide sequence ID" value="NZ_JAJEPR010000069.1"/>
</dbReference>
<name>A0AAE3J8Q8_9FIRM</name>
<accession>A0AAE3J8Q8</accession>
<reference evidence="1 2" key="1">
    <citation type="submission" date="2021-10" db="EMBL/GenBank/DDBJ databases">
        <title>Anaerobic single-cell dispensing facilitates the cultivation of human gut bacteria.</title>
        <authorList>
            <person name="Afrizal A."/>
        </authorList>
    </citation>
    <scope>NUCLEOTIDE SEQUENCE [LARGE SCALE GENOMIC DNA]</scope>
    <source>
        <strain evidence="1 2">CLA-AA-H277</strain>
    </source>
</reference>
<protein>
    <recommendedName>
        <fullName evidence="3">Transposase, YhgA-like</fullName>
    </recommendedName>
</protein>
<sequence length="168" mass="19957">MENVVYLAMRNDLAYVFHDELFLYEQQSSKNGNMPLRCLFYVSDSYSKMVRSQNLYGSRQIKVPAPIFVVFYNGKEKVEEKDLLLSEAYTKKTKAPNLELRVKVRDINLGNSEEIYKKSRTMREYMIFVDKARRYSEGQPLDDAIERTVEECIRENVLRDFLLEINRR</sequence>
<keyword evidence="2" id="KW-1185">Reference proteome</keyword>
<dbReference type="EMBL" id="JAJEPR010000069">
    <property type="protein sequence ID" value="MCC2191550.1"/>
    <property type="molecule type" value="Genomic_DNA"/>
</dbReference>
<organism evidence="1 2">
    <name type="scientific">Fusicatenibacter faecihominis</name>
    <dbReference type="NCBI Taxonomy" id="2881276"/>
    <lineage>
        <taxon>Bacteria</taxon>
        <taxon>Bacillati</taxon>
        <taxon>Bacillota</taxon>
        <taxon>Clostridia</taxon>
        <taxon>Lachnospirales</taxon>
        <taxon>Lachnospiraceae</taxon>
        <taxon>Fusicatenibacter</taxon>
    </lineage>
</organism>
<evidence type="ECO:0008006" key="3">
    <source>
        <dbReference type="Google" id="ProtNLM"/>
    </source>
</evidence>
<proteinExistence type="predicted"/>
<evidence type="ECO:0000313" key="2">
    <source>
        <dbReference type="Proteomes" id="UP001197875"/>
    </source>
</evidence>
<gene>
    <name evidence="1" type="ORF">LKD71_17465</name>
</gene>
<dbReference type="Proteomes" id="UP001197875">
    <property type="component" value="Unassembled WGS sequence"/>
</dbReference>